<name>A0A0A9GFP0_ARUDO</name>
<protein>
    <submittedName>
        <fullName evidence="2">Uncharacterized protein</fullName>
    </submittedName>
</protein>
<feature type="transmembrane region" description="Helical" evidence="1">
    <location>
        <begin position="24"/>
        <end position="43"/>
    </location>
</feature>
<keyword evidence="1" id="KW-1133">Transmembrane helix</keyword>
<reference evidence="2" key="1">
    <citation type="submission" date="2014-09" db="EMBL/GenBank/DDBJ databases">
        <authorList>
            <person name="Magalhaes I.L.F."/>
            <person name="Oliveira U."/>
            <person name="Santos F.R."/>
            <person name="Vidigal T.H.D.A."/>
            <person name="Brescovit A.D."/>
            <person name="Santos A.J."/>
        </authorList>
    </citation>
    <scope>NUCLEOTIDE SEQUENCE</scope>
    <source>
        <tissue evidence="2">Shoot tissue taken approximately 20 cm above the soil surface</tissue>
    </source>
</reference>
<accession>A0A0A9GFP0</accession>
<keyword evidence="1" id="KW-0812">Transmembrane</keyword>
<proteinExistence type="predicted"/>
<keyword evidence="1" id="KW-0472">Membrane</keyword>
<evidence type="ECO:0000313" key="2">
    <source>
        <dbReference type="EMBL" id="JAE22249.1"/>
    </source>
</evidence>
<organism evidence="2">
    <name type="scientific">Arundo donax</name>
    <name type="common">Giant reed</name>
    <name type="synonym">Donax arundinaceus</name>
    <dbReference type="NCBI Taxonomy" id="35708"/>
    <lineage>
        <taxon>Eukaryota</taxon>
        <taxon>Viridiplantae</taxon>
        <taxon>Streptophyta</taxon>
        <taxon>Embryophyta</taxon>
        <taxon>Tracheophyta</taxon>
        <taxon>Spermatophyta</taxon>
        <taxon>Magnoliopsida</taxon>
        <taxon>Liliopsida</taxon>
        <taxon>Poales</taxon>
        <taxon>Poaceae</taxon>
        <taxon>PACMAD clade</taxon>
        <taxon>Arundinoideae</taxon>
        <taxon>Arundineae</taxon>
        <taxon>Arundo</taxon>
    </lineage>
</organism>
<dbReference type="EMBL" id="GBRH01175647">
    <property type="protein sequence ID" value="JAE22249.1"/>
    <property type="molecule type" value="Transcribed_RNA"/>
</dbReference>
<dbReference type="AlphaFoldDB" id="A0A0A9GFP0"/>
<reference evidence="2" key="2">
    <citation type="journal article" date="2015" name="Data Brief">
        <title>Shoot transcriptome of the giant reed, Arundo donax.</title>
        <authorList>
            <person name="Barrero R.A."/>
            <person name="Guerrero F.D."/>
            <person name="Moolhuijzen P."/>
            <person name="Goolsby J.A."/>
            <person name="Tidwell J."/>
            <person name="Bellgard S.E."/>
            <person name="Bellgard M.I."/>
        </authorList>
    </citation>
    <scope>NUCLEOTIDE SEQUENCE</scope>
    <source>
        <tissue evidence="2">Shoot tissue taken approximately 20 cm above the soil surface</tissue>
    </source>
</reference>
<evidence type="ECO:0000256" key="1">
    <source>
        <dbReference type="SAM" id="Phobius"/>
    </source>
</evidence>
<sequence>MLLGQPVPLSPYQLCERRAGVRRAAAAAVFKIAPFLLYLLVLYM</sequence>